<sequence>MEATGQELEEDSSVQILSLLISDFLSPIKPSHSNRSSRIEDPLSHKIKPSGAILLKIVRNALRSHKSEMHRKIRLSNPKIQNMVFTVPYAVDLLTAVGFVYLELDGEKFLMFSENDNNVATANLFCSVMEEELNSLEPPSFAAGTHSFPAIKTTNIEKRTKSISQDTFLSEKERKERTLKVKRAKRAKQAEKNLAIQRWVEDNEARMEKQKRESDRKNEAKSDKKDNETFDASPYVNIRKLQEGSSKESSLLSEDKDESLDTLRARAANAWRLEQNHSNNSIDIDINATAKDAVSMPDKKMVSELNLDESSMSIDMEDAQDLKPAAKPAGLSDPMISAKMQPSWEDCMENLPRCGPASGIRETSVFKQGSNAVYSSSTQTCLKRLFTEFEELKTSLPSNKLCSAWLRFDEESPQFIRALLTAPLPGPSPYAGGVFAFDIMIPDNYPNVSPKVNIVTTGRGKIRFGPNLYACGKVCLSLLGTWEGPKWDPKNSSLFQVLVSIQSLMLGVEHPYFLEPGHGGWEEKVKEGDFISVGQTLSGQTVKEDLTLPSHAWIYEDKIRVGALRFAMLEPLEMICRQKDSVKPSLAHLLPFESIIKLHFSHNSANVLRSVADWINSSRPSTMSQSFQQSPTVPSSRQRKTPSKLYPVEFVNTLNNLFLKFEAQLEKVPEIELPFVESPSESADTSMKLPAEDSEKITQSNNLVEEESLYQRMKEAAGAGNFILAGQLQKEIQALESFDQKIIKLSAEIKKAASEGDYIRAGELQNDLKNLQRNPANIEYSYQPAASETQIDSEDEQMQSVEEPLSDEDDGSDIDYDEVHNSVSNKWGAGYRLDEVTSSASKQPVHEAVPNNISHVSVPRLPIKKSCRLRIRLPSSSIVEEFDCNEKLTVVYKVVKSHMPTKTIHNNMSLPRLVQWRGVANAVGNQMVSVSGGAFASPASEFGFTLLSAHPKREYSLEMDGMASLQDLNMAPCATLSVMMCNTRGQVKRGMLENKLDGAEGDAMDVEDLGYEALQELGEKIGVAVPGDGEWKGINLDNISSLISPKDYLSQKTVNKKDSKCCICLGEFDPTEGGPQLRILSHCSHSFHSACLETWLSTKTNCPVCKHSLSTE</sequence>
<dbReference type="SMART" id="SM01197">
    <property type="entry name" value="FANCL_C"/>
    <property type="match status" value="1"/>
</dbReference>
<dbReference type="SUPFAM" id="SSF143503">
    <property type="entry name" value="PUG domain-like"/>
    <property type="match status" value="1"/>
</dbReference>
<evidence type="ECO:0000259" key="8">
    <source>
        <dbReference type="PROSITE" id="PS50033"/>
    </source>
</evidence>
<feature type="compositionally biased region" description="Polar residues" evidence="7">
    <location>
        <begin position="621"/>
        <end position="636"/>
    </location>
</feature>
<dbReference type="GO" id="GO:0008270">
    <property type="term" value="F:zinc ion binding"/>
    <property type="evidence" value="ECO:0007669"/>
    <property type="project" value="UniProtKB-KW"/>
</dbReference>
<keyword evidence="3 6" id="KW-0863">Zinc-finger</keyword>
<dbReference type="Pfam" id="PF00789">
    <property type="entry name" value="UBX"/>
    <property type="match status" value="1"/>
</dbReference>
<evidence type="ECO:0000256" key="6">
    <source>
        <dbReference type="PROSITE-ProRule" id="PRU00175"/>
    </source>
</evidence>
<dbReference type="InterPro" id="IPR013083">
    <property type="entry name" value="Znf_RING/FYVE/PHD"/>
</dbReference>
<evidence type="ECO:0000259" key="9">
    <source>
        <dbReference type="PROSITE" id="PS50089"/>
    </source>
</evidence>
<dbReference type="InterPro" id="IPR029071">
    <property type="entry name" value="Ubiquitin-like_domsf"/>
</dbReference>
<dbReference type="AlphaFoldDB" id="A0A7S3PZL5"/>
<dbReference type="CDD" id="cd09212">
    <property type="entry name" value="PUB"/>
    <property type="match status" value="1"/>
</dbReference>
<feature type="domain" description="UBC core" evidence="10">
    <location>
        <begin position="380"/>
        <end position="564"/>
    </location>
</feature>
<reference evidence="11" key="1">
    <citation type="submission" date="2021-01" db="EMBL/GenBank/DDBJ databases">
        <authorList>
            <person name="Corre E."/>
            <person name="Pelletier E."/>
            <person name="Niang G."/>
            <person name="Scheremetjew M."/>
            <person name="Finn R."/>
            <person name="Kale V."/>
            <person name="Holt S."/>
            <person name="Cochrane G."/>
            <person name="Meng A."/>
            <person name="Brown T."/>
            <person name="Cohen L."/>
        </authorList>
    </citation>
    <scope>NUCLEOTIDE SEQUENCE</scope>
    <source>
        <strain evidence="11">MM31A-1</strain>
    </source>
</reference>
<dbReference type="InterPro" id="IPR000608">
    <property type="entry name" value="UBC"/>
</dbReference>
<keyword evidence="1" id="KW-0808">Transferase</keyword>
<feature type="region of interest" description="Disordered" evidence="7">
    <location>
        <begin position="621"/>
        <end position="641"/>
    </location>
</feature>
<proteinExistence type="predicted"/>
<dbReference type="SMART" id="SM00580">
    <property type="entry name" value="PUG"/>
    <property type="match status" value="1"/>
</dbReference>
<dbReference type="CDD" id="cd01767">
    <property type="entry name" value="UBX"/>
    <property type="match status" value="1"/>
</dbReference>
<dbReference type="InterPro" id="IPR001012">
    <property type="entry name" value="UBX_dom"/>
</dbReference>
<dbReference type="InterPro" id="IPR018997">
    <property type="entry name" value="PUB_domain"/>
</dbReference>
<dbReference type="SMART" id="SM00212">
    <property type="entry name" value="UBCc"/>
    <property type="match status" value="1"/>
</dbReference>
<dbReference type="EMBL" id="HBIO01007401">
    <property type="protein sequence ID" value="CAE0460694.1"/>
    <property type="molecule type" value="Transcribed_RNA"/>
</dbReference>
<evidence type="ECO:0000256" key="4">
    <source>
        <dbReference type="ARBA" id="ARBA00022786"/>
    </source>
</evidence>
<evidence type="ECO:0000256" key="3">
    <source>
        <dbReference type="ARBA" id="ARBA00022771"/>
    </source>
</evidence>
<feature type="compositionally biased region" description="Acidic residues" evidence="7">
    <location>
        <begin position="804"/>
        <end position="814"/>
    </location>
</feature>
<dbReference type="SUPFAM" id="SSF54495">
    <property type="entry name" value="UBC-like"/>
    <property type="match status" value="1"/>
</dbReference>
<feature type="domain" description="RING-type" evidence="9">
    <location>
        <begin position="1061"/>
        <end position="1106"/>
    </location>
</feature>
<gene>
    <name evidence="11" type="ORF">CDEB00056_LOCUS5535</name>
</gene>
<dbReference type="GO" id="GO:0004869">
    <property type="term" value="F:cysteine-type endopeptidase inhibitor activity"/>
    <property type="evidence" value="ECO:0007669"/>
    <property type="project" value="TreeGrafter"/>
</dbReference>
<dbReference type="SMART" id="SM00744">
    <property type="entry name" value="RINGv"/>
    <property type="match status" value="1"/>
</dbReference>
<dbReference type="InterPro" id="IPR001841">
    <property type="entry name" value="Znf_RING"/>
</dbReference>
<evidence type="ECO:0000256" key="7">
    <source>
        <dbReference type="SAM" id="MobiDB-lite"/>
    </source>
</evidence>
<dbReference type="SUPFAM" id="SSF54236">
    <property type="entry name" value="Ubiquitin-like"/>
    <property type="match status" value="1"/>
</dbReference>
<dbReference type="SUPFAM" id="SSF57850">
    <property type="entry name" value="RING/U-box"/>
    <property type="match status" value="1"/>
</dbReference>
<evidence type="ECO:0000256" key="1">
    <source>
        <dbReference type="ARBA" id="ARBA00022679"/>
    </source>
</evidence>
<feature type="region of interest" description="Disordered" evidence="7">
    <location>
        <begin position="202"/>
        <end position="259"/>
    </location>
</feature>
<dbReference type="SMART" id="SM00166">
    <property type="entry name" value="UBX"/>
    <property type="match status" value="1"/>
</dbReference>
<protein>
    <recommendedName>
        <fullName evidence="12">UBC core domain-containing protein</fullName>
    </recommendedName>
</protein>
<dbReference type="PANTHER" id="PTHR46116:SF39">
    <property type="entry name" value="BACULOVIRAL IAP REPEAT-CONTAINING PROTEIN 6"/>
    <property type="match status" value="1"/>
</dbReference>
<evidence type="ECO:0008006" key="12">
    <source>
        <dbReference type="Google" id="ProtNLM"/>
    </source>
</evidence>
<evidence type="ECO:0000256" key="5">
    <source>
        <dbReference type="ARBA" id="ARBA00022833"/>
    </source>
</evidence>
<evidence type="ECO:0000259" key="10">
    <source>
        <dbReference type="PROSITE" id="PS50127"/>
    </source>
</evidence>
<dbReference type="Gene3D" id="1.20.58.2190">
    <property type="match status" value="1"/>
</dbReference>
<keyword evidence="4" id="KW-0833">Ubl conjugation pathway</keyword>
<evidence type="ECO:0000256" key="2">
    <source>
        <dbReference type="ARBA" id="ARBA00022723"/>
    </source>
</evidence>
<dbReference type="PROSITE" id="PS50127">
    <property type="entry name" value="UBC_2"/>
    <property type="match status" value="1"/>
</dbReference>
<dbReference type="Pfam" id="PF09409">
    <property type="entry name" value="PUB"/>
    <property type="match status" value="1"/>
</dbReference>
<dbReference type="Gene3D" id="3.10.110.10">
    <property type="entry name" value="Ubiquitin Conjugating Enzyme"/>
    <property type="match status" value="1"/>
</dbReference>
<dbReference type="GO" id="GO:0016740">
    <property type="term" value="F:transferase activity"/>
    <property type="evidence" value="ECO:0007669"/>
    <property type="project" value="UniProtKB-KW"/>
</dbReference>
<dbReference type="PROSITE" id="PS50089">
    <property type="entry name" value="ZF_RING_2"/>
    <property type="match status" value="1"/>
</dbReference>
<dbReference type="Gene3D" id="3.30.40.10">
    <property type="entry name" value="Zinc/RING finger domain, C3HC4 (zinc finger)"/>
    <property type="match status" value="1"/>
</dbReference>
<dbReference type="PANTHER" id="PTHR46116">
    <property type="entry name" value="(E3-INDEPENDENT) E2 UBIQUITIN-CONJUGATING ENZYME"/>
    <property type="match status" value="1"/>
</dbReference>
<evidence type="ECO:0000313" key="11">
    <source>
        <dbReference type="EMBL" id="CAE0460694.1"/>
    </source>
</evidence>
<feature type="domain" description="UBX" evidence="8">
    <location>
        <begin position="862"/>
        <end position="978"/>
    </location>
</feature>
<organism evidence="11">
    <name type="scientific">Chaetoceros debilis</name>
    <dbReference type="NCBI Taxonomy" id="122233"/>
    <lineage>
        <taxon>Eukaryota</taxon>
        <taxon>Sar</taxon>
        <taxon>Stramenopiles</taxon>
        <taxon>Ochrophyta</taxon>
        <taxon>Bacillariophyta</taxon>
        <taxon>Coscinodiscophyceae</taxon>
        <taxon>Chaetocerotophycidae</taxon>
        <taxon>Chaetocerotales</taxon>
        <taxon>Chaetocerotaceae</taxon>
        <taxon>Chaetoceros</taxon>
    </lineage>
</organism>
<dbReference type="Gene3D" id="3.10.20.90">
    <property type="entry name" value="Phosphatidylinositol 3-kinase Catalytic Subunit, Chain A, domain 1"/>
    <property type="match status" value="1"/>
</dbReference>
<dbReference type="InterPro" id="IPR016135">
    <property type="entry name" value="UBQ-conjugating_enzyme/RWD"/>
</dbReference>
<feature type="region of interest" description="Disordered" evidence="7">
    <location>
        <begin position="785"/>
        <end position="814"/>
    </location>
</feature>
<dbReference type="InterPro" id="IPR036339">
    <property type="entry name" value="PUB-like_dom_sf"/>
</dbReference>
<feature type="compositionally biased region" description="Basic and acidic residues" evidence="7">
    <location>
        <begin position="202"/>
        <end position="228"/>
    </location>
</feature>
<keyword evidence="2" id="KW-0479">Metal-binding</keyword>
<dbReference type="GO" id="GO:0005634">
    <property type="term" value="C:nucleus"/>
    <property type="evidence" value="ECO:0007669"/>
    <property type="project" value="TreeGrafter"/>
</dbReference>
<name>A0A7S3PZL5_9STRA</name>
<dbReference type="Pfam" id="PF13639">
    <property type="entry name" value="zf-RING_2"/>
    <property type="match status" value="1"/>
</dbReference>
<accession>A0A7S3PZL5</accession>
<dbReference type="InterPro" id="IPR011016">
    <property type="entry name" value="Znf_RING-CH"/>
</dbReference>
<keyword evidence="5" id="KW-0862">Zinc</keyword>
<dbReference type="SMART" id="SM00184">
    <property type="entry name" value="RING"/>
    <property type="match status" value="1"/>
</dbReference>
<dbReference type="PROSITE" id="PS50033">
    <property type="entry name" value="UBX"/>
    <property type="match status" value="1"/>
</dbReference>
<dbReference type="Pfam" id="PF00179">
    <property type="entry name" value="UQ_con"/>
    <property type="match status" value="1"/>
</dbReference>